<name>A0A378JI18_9GAMM</name>
<feature type="region of interest" description="Disordered" evidence="1">
    <location>
        <begin position="192"/>
        <end position="232"/>
    </location>
</feature>
<gene>
    <name evidence="2" type="ORF">NCTC13316_01045</name>
</gene>
<dbReference type="Proteomes" id="UP000254794">
    <property type="component" value="Unassembled WGS sequence"/>
</dbReference>
<dbReference type="RefSeq" id="WP_115330625.1">
    <property type="nucleotide sequence ID" value="NZ_CAAAHP010000001.1"/>
</dbReference>
<dbReference type="OrthoDB" id="5638854at2"/>
<evidence type="ECO:0000313" key="3">
    <source>
        <dbReference type="Proteomes" id="UP000254794"/>
    </source>
</evidence>
<feature type="compositionally biased region" description="Gly residues" evidence="1">
    <location>
        <begin position="37"/>
        <end position="46"/>
    </location>
</feature>
<organism evidence="2 3">
    <name type="scientific">Legionella busanensis</name>
    <dbReference type="NCBI Taxonomy" id="190655"/>
    <lineage>
        <taxon>Bacteria</taxon>
        <taxon>Pseudomonadati</taxon>
        <taxon>Pseudomonadota</taxon>
        <taxon>Gammaproteobacteria</taxon>
        <taxon>Legionellales</taxon>
        <taxon>Legionellaceae</taxon>
        <taxon>Legionella</taxon>
    </lineage>
</organism>
<evidence type="ECO:0000256" key="1">
    <source>
        <dbReference type="SAM" id="MobiDB-lite"/>
    </source>
</evidence>
<reference evidence="2 3" key="1">
    <citation type="submission" date="2018-06" db="EMBL/GenBank/DDBJ databases">
        <authorList>
            <consortium name="Pathogen Informatics"/>
            <person name="Doyle S."/>
        </authorList>
    </citation>
    <scope>NUCLEOTIDE SEQUENCE [LARGE SCALE GENOMIC DNA]</scope>
    <source>
        <strain evidence="2 3">NCTC13316</strain>
    </source>
</reference>
<dbReference type="EMBL" id="UGOD01000001">
    <property type="protein sequence ID" value="STX50956.1"/>
    <property type="molecule type" value="Genomic_DNA"/>
</dbReference>
<keyword evidence="3" id="KW-1185">Reference proteome</keyword>
<feature type="region of interest" description="Disordered" evidence="1">
    <location>
        <begin position="1"/>
        <end position="25"/>
    </location>
</feature>
<evidence type="ECO:0000313" key="2">
    <source>
        <dbReference type="EMBL" id="STX50956.1"/>
    </source>
</evidence>
<proteinExistence type="predicted"/>
<protein>
    <submittedName>
        <fullName evidence="2">Uncharacterized protein</fullName>
    </submittedName>
</protein>
<sequence>MPTNAKTKGKRSEERSNALDSNPCGICRAMGSPICKGHGGGGGGGGDKGETAQNGSAPTPEYKPTNLEVRALSSYLEHSEVWQTEDDFLYNFNNGSAVFSMGLDLAKGLIHFEGDESLDDTDAKDLNELYDKIEEELKLFTQEVKGQNISVSRKGNDLKISIPDQKLYDQFVTKLLNKNLIPNNNYNADLAYKPNPLNNQKVDVKDMTDSTYKSPNPFDISKGPRPTNDFKE</sequence>
<feature type="region of interest" description="Disordered" evidence="1">
    <location>
        <begin position="37"/>
        <end position="64"/>
    </location>
</feature>
<dbReference type="AlphaFoldDB" id="A0A378JI18"/>
<accession>A0A378JI18</accession>